<dbReference type="STRING" id="43335.A0A4V6AA15"/>
<comment type="similarity">
    <text evidence="2">Belongs to the glycosyl hydrolase 20 family.</text>
</comment>
<keyword evidence="4 6" id="KW-0378">Hydrolase</keyword>
<dbReference type="SUPFAM" id="SSF51445">
    <property type="entry name" value="(Trans)glycosidases"/>
    <property type="match status" value="1"/>
</dbReference>
<gene>
    <name evidence="6" type="ORF">D5086_0000094430</name>
</gene>
<dbReference type="GO" id="GO:0005975">
    <property type="term" value="P:carbohydrate metabolic process"/>
    <property type="evidence" value="ECO:0007669"/>
    <property type="project" value="InterPro"/>
</dbReference>
<sequence>MELSVNSLRHLCAQPSLTLSIASSSEFYYLDCGRCGFVGNDSHYDPPPPNGDSGSGGSWCGPFKTWQTIYNYDIAYGLTPEETKLVLGGEAALWSEQARPTVLDTRSFITGRTFGFSFLFLLVYGP</sequence>
<protein>
    <recommendedName>
        <fullName evidence="3">beta-N-acetylhexosaminidase</fullName>
        <ecNumber evidence="3">3.2.1.52</ecNumber>
    </recommendedName>
</protein>
<dbReference type="Pfam" id="PF00728">
    <property type="entry name" value="Glyco_hydro_20"/>
    <property type="match status" value="1"/>
</dbReference>
<evidence type="ECO:0000256" key="3">
    <source>
        <dbReference type="ARBA" id="ARBA00012663"/>
    </source>
</evidence>
<accession>A0A4V6AA15</accession>
<comment type="catalytic activity">
    <reaction evidence="1">
        <text>Hydrolysis of terminal non-reducing N-acetyl-D-hexosamine residues in N-acetyl-beta-D-hexosaminides.</text>
        <dbReference type="EC" id="3.2.1.52"/>
    </reaction>
</comment>
<evidence type="ECO:0000259" key="5">
    <source>
        <dbReference type="Pfam" id="PF00728"/>
    </source>
</evidence>
<name>A0A4V6AA15_POPAL</name>
<dbReference type="Gene3D" id="3.20.20.80">
    <property type="entry name" value="Glycosidases"/>
    <property type="match status" value="1"/>
</dbReference>
<dbReference type="EMBL" id="RCHU01000274">
    <property type="protein sequence ID" value="TKS09316.1"/>
    <property type="molecule type" value="Genomic_DNA"/>
</dbReference>
<organism evidence="6">
    <name type="scientific">Populus alba</name>
    <name type="common">White poplar</name>
    <dbReference type="NCBI Taxonomy" id="43335"/>
    <lineage>
        <taxon>Eukaryota</taxon>
        <taxon>Viridiplantae</taxon>
        <taxon>Streptophyta</taxon>
        <taxon>Embryophyta</taxon>
        <taxon>Tracheophyta</taxon>
        <taxon>Spermatophyta</taxon>
        <taxon>Magnoliopsida</taxon>
        <taxon>eudicotyledons</taxon>
        <taxon>Gunneridae</taxon>
        <taxon>Pentapetalae</taxon>
        <taxon>rosids</taxon>
        <taxon>fabids</taxon>
        <taxon>Malpighiales</taxon>
        <taxon>Salicaceae</taxon>
        <taxon>Saliceae</taxon>
        <taxon>Populus</taxon>
    </lineage>
</organism>
<reference evidence="6" key="1">
    <citation type="submission" date="2018-10" db="EMBL/GenBank/DDBJ databases">
        <title>Population genomic analysis revealed the cold adaptation of white poplar.</title>
        <authorList>
            <person name="Liu Y.-J."/>
        </authorList>
    </citation>
    <scope>NUCLEOTIDE SEQUENCE [LARGE SCALE GENOMIC DNA]</scope>
    <source>
        <strain evidence="6">PAL-ZL1</strain>
    </source>
</reference>
<feature type="domain" description="Glycoside hydrolase family 20 catalytic" evidence="5">
    <location>
        <begin position="21"/>
        <end position="108"/>
    </location>
</feature>
<dbReference type="AlphaFoldDB" id="A0A4V6AA15"/>
<evidence type="ECO:0000256" key="1">
    <source>
        <dbReference type="ARBA" id="ARBA00001231"/>
    </source>
</evidence>
<dbReference type="InterPro" id="IPR015883">
    <property type="entry name" value="Glyco_hydro_20_cat"/>
</dbReference>
<evidence type="ECO:0000256" key="2">
    <source>
        <dbReference type="ARBA" id="ARBA00006285"/>
    </source>
</evidence>
<proteinExistence type="inferred from homology"/>
<dbReference type="EC" id="3.2.1.52" evidence="3"/>
<dbReference type="GO" id="GO:0004563">
    <property type="term" value="F:beta-N-acetylhexosaminidase activity"/>
    <property type="evidence" value="ECO:0007669"/>
    <property type="project" value="UniProtKB-EC"/>
</dbReference>
<evidence type="ECO:0000256" key="4">
    <source>
        <dbReference type="ARBA" id="ARBA00022801"/>
    </source>
</evidence>
<evidence type="ECO:0000313" key="6">
    <source>
        <dbReference type="EMBL" id="TKS09316.1"/>
    </source>
</evidence>
<comment type="caution">
    <text evidence="6">The sequence shown here is derived from an EMBL/GenBank/DDBJ whole genome shotgun (WGS) entry which is preliminary data.</text>
</comment>
<dbReference type="InterPro" id="IPR017853">
    <property type="entry name" value="GH"/>
</dbReference>